<dbReference type="AlphaFoldDB" id="L9JFD0"/>
<dbReference type="EMBL" id="KB321094">
    <property type="protein sequence ID" value="ELW47702.1"/>
    <property type="molecule type" value="Genomic_DNA"/>
</dbReference>
<feature type="compositionally biased region" description="Polar residues" evidence="1">
    <location>
        <begin position="76"/>
        <end position="89"/>
    </location>
</feature>
<feature type="region of interest" description="Disordered" evidence="1">
    <location>
        <begin position="76"/>
        <end position="130"/>
    </location>
</feature>
<reference evidence="3" key="1">
    <citation type="submission" date="2012-07" db="EMBL/GenBank/DDBJ databases">
        <title>Genome of the Chinese tree shrew, a rising model animal genetically related to primates.</title>
        <authorList>
            <person name="Zhang G."/>
            <person name="Fan Y."/>
            <person name="Yao Y."/>
            <person name="Huang Z."/>
        </authorList>
    </citation>
    <scope>NUCLEOTIDE SEQUENCE [LARGE SCALE GENOMIC DNA]</scope>
</reference>
<gene>
    <name evidence="2" type="ORF">TREES_T100003419</name>
</gene>
<evidence type="ECO:0000313" key="3">
    <source>
        <dbReference type="Proteomes" id="UP000011518"/>
    </source>
</evidence>
<proteinExistence type="predicted"/>
<reference evidence="3" key="2">
    <citation type="journal article" date="2013" name="Nat. Commun.">
        <title>Genome of the Chinese tree shrew.</title>
        <authorList>
            <person name="Fan Y."/>
            <person name="Huang Z.Y."/>
            <person name="Cao C.C."/>
            <person name="Chen C.S."/>
            <person name="Chen Y.X."/>
            <person name="Fan D.D."/>
            <person name="He J."/>
            <person name="Hou H.L."/>
            <person name="Hu L."/>
            <person name="Hu X.T."/>
            <person name="Jiang X.T."/>
            <person name="Lai R."/>
            <person name="Lang Y.S."/>
            <person name="Liang B."/>
            <person name="Liao S.G."/>
            <person name="Mu D."/>
            <person name="Ma Y.Y."/>
            <person name="Niu Y.Y."/>
            <person name="Sun X.Q."/>
            <person name="Xia J.Q."/>
            <person name="Xiao J."/>
            <person name="Xiong Z.Q."/>
            <person name="Xu L."/>
            <person name="Yang L."/>
            <person name="Zhang Y."/>
            <person name="Zhao W."/>
            <person name="Zhao X.D."/>
            <person name="Zheng Y.T."/>
            <person name="Zhou J.M."/>
            <person name="Zhu Y.B."/>
            <person name="Zhang G.J."/>
            <person name="Wang J."/>
            <person name="Yao Y.G."/>
        </authorList>
    </citation>
    <scope>NUCLEOTIDE SEQUENCE [LARGE SCALE GENOMIC DNA]</scope>
</reference>
<accession>L9JFD0</accession>
<organism evidence="2 3">
    <name type="scientific">Tupaia chinensis</name>
    <name type="common">Chinese tree shrew</name>
    <name type="synonym">Tupaia belangeri chinensis</name>
    <dbReference type="NCBI Taxonomy" id="246437"/>
    <lineage>
        <taxon>Eukaryota</taxon>
        <taxon>Metazoa</taxon>
        <taxon>Chordata</taxon>
        <taxon>Craniata</taxon>
        <taxon>Vertebrata</taxon>
        <taxon>Euteleostomi</taxon>
        <taxon>Mammalia</taxon>
        <taxon>Eutheria</taxon>
        <taxon>Euarchontoglires</taxon>
        <taxon>Scandentia</taxon>
        <taxon>Tupaiidae</taxon>
        <taxon>Tupaia</taxon>
    </lineage>
</organism>
<evidence type="ECO:0000313" key="2">
    <source>
        <dbReference type="EMBL" id="ELW47702.1"/>
    </source>
</evidence>
<sequence length="160" mass="17323">MIATIRCASADSADSVLLTFAAQYREQDSCSASFCGSRESMWSKVLFGFELAGARMAEEMVNDEHMVSKLEVTLVSTSKGKQNSKSQRLSRGARLAKEEEESQNGPLPIDTNGLEDTAAEKQPQGTDAFAGADSFPSWVLACRLRRPQAGERITLSSPPS</sequence>
<dbReference type="Proteomes" id="UP000011518">
    <property type="component" value="Unassembled WGS sequence"/>
</dbReference>
<name>L9JFD0_TUPCH</name>
<protein>
    <submittedName>
        <fullName evidence="2">Uncharacterized protein</fullName>
    </submittedName>
</protein>
<keyword evidence="3" id="KW-1185">Reference proteome</keyword>
<dbReference type="InParanoid" id="L9JFD0"/>
<evidence type="ECO:0000256" key="1">
    <source>
        <dbReference type="SAM" id="MobiDB-lite"/>
    </source>
</evidence>